<evidence type="ECO:0000313" key="4">
    <source>
        <dbReference type="Proteomes" id="UP000887097"/>
    </source>
</evidence>
<dbReference type="AlphaFoldDB" id="A0AA37I220"/>
<accession>A0AA37I220</accession>
<feature type="coiled-coil region" evidence="1">
    <location>
        <begin position="115"/>
        <end position="160"/>
    </location>
</feature>
<proteinExistence type="predicted"/>
<sequence length="202" mass="23904">MVAKSKQQRLNEEIAYELDKYQVMLEYGRMCLDDDKAIRKKYAWMNYVKNGCLSGMAIDLIMAGATKLISSEFFGVYLPYFLIVFFLVLIMYIFFFFIHRKQIAKLIGAEEKATLKELLDNLRSYLHKLGEWMKEVDCHIEQEKSVLDIIEKELAVAKSQQAKEVNKLSEIYGNLDEKMDDKAHQMAEERLIQYKRFIYDYE</sequence>
<dbReference type="RefSeq" id="WP_013065588.1">
    <property type="nucleotide sequence ID" value="NZ_BPTT01000001.1"/>
</dbReference>
<feature type="transmembrane region" description="Helical" evidence="2">
    <location>
        <begin position="47"/>
        <end position="65"/>
    </location>
</feature>
<evidence type="ECO:0000313" key="3">
    <source>
        <dbReference type="EMBL" id="GJG33069.1"/>
    </source>
</evidence>
<keyword evidence="1" id="KW-0175">Coiled coil</keyword>
<reference evidence="3" key="1">
    <citation type="submission" date="2021-08" db="EMBL/GenBank/DDBJ databases">
        <title>Prevotella lacticifex sp. nov., isolated from rumen of cow.</title>
        <authorList>
            <person name="Shinkai T."/>
            <person name="Ikeyama N."/>
            <person name="Kumagai M."/>
            <person name="Ohmori H."/>
            <person name="Sakamoto M."/>
            <person name="Ohkuma M."/>
            <person name="Mitsumori M."/>
        </authorList>
    </citation>
    <scope>NUCLEOTIDE SEQUENCE</scope>
    <source>
        <strain evidence="3">JCM 8259</strain>
    </source>
</reference>
<organism evidence="3 4">
    <name type="scientific">Xylanibacter ruminicola</name>
    <name type="common">Prevotella ruminicola</name>
    <dbReference type="NCBI Taxonomy" id="839"/>
    <lineage>
        <taxon>Bacteria</taxon>
        <taxon>Pseudomonadati</taxon>
        <taxon>Bacteroidota</taxon>
        <taxon>Bacteroidia</taxon>
        <taxon>Bacteroidales</taxon>
        <taxon>Prevotellaceae</taxon>
        <taxon>Xylanibacter</taxon>
    </lineage>
</organism>
<protein>
    <submittedName>
        <fullName evidence="3">Uncharacterized protein</fullName>
    </submittedName>
</protein>
<gene>
    <name evidence="3" type="ORF">PRMUPPPA20_11780</name>
</gene>
<evidence type="ECO:0000256" key="1">
    <source>
        <dbReference type="SAM" id="Coils"/>
    </source>
</evidence>
<keyword evidence="2" id="KW-1133">Transmembrane helix</keyword>
<comment type="caution">
    <text evidence="3">The sequence shown here is derived from an EMBL/GenBank/DDBJ whole genome shotgun (WGS) entry which is preliminary data.</text>
</comment>
<keyword evidence="2" id="KW-0812">Transmembrane</keyword>
<feature type="transmembrane region" description="Helical" evidence="2">
    <location>
        <begin position="77"/>
        <end position="98"/>
    </location>
</feature>
<keyword evidence="2" id="KW-0472">Membrane</keyword>
<dbReference type="EMBL" id="BPTT01000001">
    <property type="protein sequence ID" value="GJG33069.1"/>
    <property type="molecule type" value="Genomic_DNA"/>
</dbReference>
<dbReference type="Proteomes" id="UP000887097">
    <property type="component" value="Unassembled WGS sequence"/>
</dbReference>
<evidence type="ECO:0000256" key="2">
    <source>
        <dbReference type="SAM" id="Phobius"/>
    </source>
</evidence>
<name>A0AA37I220_XYLRU</name>
<dbReference type="GeneID" id="31500216"/>